<evidence type="ECO:0000313" key="2">
    <source>
        <dbReference type="EMBL" id="CAL5974684.1"/>
    </source>
</evidence>
<evidence type="ECO:0000313" key="3">
    <source>
        <dbReference type="Proteomes" id="UP001642409"/>
    </source>
</evidence>
<accession>A0AA86P181</accession>
<comment type="caution">
    <text evidence="1">The sequence shown here is derived from an EMBL/GenBank/DDBJ whole genome shotgun (WGS) entry which is preliminary data.</text>
</comment>
<dbReference type="AlphaFoldDB" id="A0AA86P181"/>
<reference evidence="2 3" key="2">
    <citation type="submission" date="2024-07" db="EMBL/GenBank/DDBJ databases">
        <authorList>
            <person name="Akdeniz Z."/>
        </authorList>
    </citation>
    <scope>NUCLEOTIDE SEQUENCE [LARGE SCALE GENOMIC DNA]</scope>
</reference>
<protein>
    <submittedName>
        <fullName evidence="2">Hypothetical_protein</fullName>
    </submittedName>
</protein>
<proteinExistence type="predicted"/>
<keyword evidence="3" id="KW-1185">Reference proteome</keyword>
<reference evidence="1" key="1">
    <citation type="submission" date="2023-06" db="EMBL/GenBank/DDBJ databases">
        <authorList>
            <person name="Kurt Z."/>
        </authorList>
    </citation>
    <scope>NUCLEOTIDE SEQUENCE</scope>
</reference>
<name>A0AA86P181_9EUKA</name>
<gene>
    <name evidence="1" type="ORF">HINF_LOCUS18342</name>
    <name evidence="2" type="ORF">HINF_LOCUS2976</name>
</gene>
<evidence type="ECO:0000313" key="1">
    <source>
        <dbReference type="EMBL" id="CAI9930697.1"/>
    </source>
</evidence>
<organism evidence="1">
    <name type="scientific">Hexamita inflata</name>
    <dbReference type="NCBI Taxonomy" id="28002"/>
    <lineage>
        <taxon>Eukaryota</taxon>
        <taxon>Metamonada</taxon>
        <taxon>Diplomonadida</taxon>
        <taxon>Hexamitidae</taxon>
        <taxon>Hexamitinae</taxon>
        <taxon>Hexamita</taxon>
    </lineage>
</organism>
<dbReference type="EMBL" id="CAXDID020000005">
    <property type="protein sequence ID" value="CAL5974684.1"/>
    <property type="molecule type" value="Genomic_DNA"/>
</dbReference>
<dbReference type="Proteomes" id="UP001642409">
    <property type="component" value="Unassembled WGS sequence"/>
</dbReference>
<dbReference type="EMBL" id="CATOUU010000464">
    <property type="protein sequence ID" value="CAI9930697.1"/>
    <property type="molecule type" value="Genomic_DNA"/>
</dbReference>
<sequence>MSFPNCEQINAPYKAFKVQGLCQIQDSEQNQQSCQEFQLLPKLIQLYVQIKLQIQSSQQEVDRTSYIESYLNTVSENIRKMKGNQKLLVKNILTMRIRQINEELGQ</sequence>